<dbReference type="GO" id="GO:0010038">
    <property type="term" value="P:response to metal ion"/>
    <property type="evidence" value="ECO:0007669"/>
    <property type="project" value="InterPro"/>
</dbReference>
<comment type="similarity">
    <text evidence="1">Belongs to the CutA family.</text>
</comment>
<accession>A8A9I2</accession>
<protein>
    <submittedName>
        <fullName evidence="2">CutA1 divalent ion tolerance protein</fullName>
    </submittedName>
</protein>
<sequence>MIVILTTFGNEEDAKKVARTLVEEGLVACAWVTQKVRSFYVWKGKLEEDEEVVVVLKAPKKTFEKAVKRLRELHPYEVPEIIAFEANYVLPEYLKWAEEVCG</sequence>
<dbReference type="GO" id="GO:0005507">
    <property type="term" value="F:copper ion binding"/>
    <property type="evidence" value="ECO:0007669"/>
    <property type="project" value="TreeGrafter"/>
</dbReference>
<dbReference type="RefSeq" id="WP_011998436.1">
    <property type="nucleotide sequence ID" value="NC_009776.1"/>
</dbReference>
<dbReference type="InterPro" id="IPR004323">
    <property type="entry name" value="Ion_tolerance_CutA"/>
</dbReference>
<keyword evidence="3" id="KW-1185">Reference proteome</keyword>
<reference evidence="2 3" key="1">
    <citation type="journal article" date="2008" name="Genome Biol.">
        <title>A genomic analysis of the archaeal system Ignicoccus hospitalis-Nanoarchaeum equitans.</title>
        <authorList>
            <person name="Podar M."/>
            <person name="Anderson I."/>
            <person name="Makarova K.S."/>
            <person name="Elkins J.G."/>
            <person name="Ivanova N."/>
            <person name="Wall M.A."/>
            <person name="Lykidis A."/>
            <person name="Mavromatis K."/>
            <person name="Sun H."/>
            <person name="Hudson M.E."/>
            <person name="Chen W."/>
            <person name="Deciu C."/>
            <person name="Hutchison D."/>
            <person name="Eads J.R."/>
            <person name="Anderson A."/>
            <person name="Fernandes F."/>
            <person name="Szeto E."/>
            <person name="Lapidus A."/>
            <person name="Kyrpides N.C."/>
            <person name="Saier M.H.Jr."/>
            <person name="Richardson P.M."/>
            <person name="Rachel R."/>
            <person name="Huber H."/>
            <person name="Eisen J.A."/>
            <person name="Koonin E.V."/>
            <person name="Keller M."/>
            <person name="Stetter K.O."/>
        </authorList>
    </citation>
    <scope>NUCLEOTIDE SEQUENCE [LARGE SCALE GENOMIC DNA]</scope>
    <source>
        <strain evidence="3">KIN4/I / DSM 18386 / JCM 14125</strain>
    </source>
</reference>
<dbReference type="PhylomeDB" id="A8A9I2"/>
<gene>
    <name evidence="2" type="ordered locus">Igni_0401</name>
</gene>
<proteinExistence type="inferred from homology"/>
<dbReference type="InterPro" id="IPR011322">
    <property type="entry name" value="N-reg_PII-like_a/b"/>
</dbReference>
<evidence type="ECO:0000313" key="2">
    <source>
        <dbReference type="EMBL" id="ABU81584.1"/>
    </source>
</evidence>
<dbReference type="KEGG" id="iho:Igni_0401"/>
<dbReference type="GeneID" id="5562044"/>
<dbReference type="Proteomes" id="UP000000262">
    <property type="component" value="Chromosome"/>
</dbReference>
<dbReference type="OrthoDB" id="8015at2157"/>
<evidence type="ECO:0000313" key="3">
    <source>
        <dbReference type="Proteomes" id="UP000000262"/>
    </source>
</evidence>
<dbReference type="eggNOG" id="arCOG04231">
    <property type="taxonomic scope" value="Archaea"/>
</dbReference>
<dbReference type="Gene3D" id="3.30.70.120">
    <property type="match status" value="1"/>
</dbReference>
<dbReference type="SUPFAM" id="SSF54913">
    <property type="entry name" value="GlnB-like"/>
    <property type="match status" value="1"/>
</dbReference>
<dbReference type="EMBL" id="CP000816">
    <property type="protein sequence ID" value="ABU81584.1"/>
    <property type="molecule type" value="Genomic_DNA"/>
</dbReference>
<dbReference type="Pfam" id="PF03091">
    <property type="entry name" value="CutA1"/>
    <property type="match status" value="1"/>
</dbReference>
<dbReference type="AlphaFoldDB" id="A8A9I2"/>
<dbReference type="InterPro" id="IPR015867">
    <property type="entry name" value="N-reg_PII/ATP_PRibTrfase_C"/>
</dbReference>
<dbReference type="HOGENOM" id="CLU_098807_3_1_2"/>
<name>A8A9I2_IGNH4</name>
<organism evidence="2 3">
    <name type="scientific">Ignicoccus hospitalis (strain KIN4/I / DSM 18386 / JCM 14125)</name>
    <dbReference type="NCBI Taxonomy" id="453591"/>
    <lineage>
        <taxon>Archaea</taxon>
        <taxon>Thermoproteota</taxon>
        <taxon>Thermoprotei</taxon>
        <taxon>Desulfurococcales</taxon>
        <taxon>Desulfurococcaceae</taxon>
        <taxon>Ignicoccus</taxon>
    </lineage>
</organism>
<evidence type="ECO:0000256" key="1">
    <source>
        <dbReference type="ARBA" id="ARBA00010169"/>
    </source>
</evidence>
<dbReference type="PANTHER" id="PTHR23419">
    <property type="entry name" value="DIVALENT CATION TOLERANCE CUTA-RELATED"/>
    <property type="match status" value="1"/>
</dbReference>
<dbReference type="PANTHER" id="PTHR23419:SF8">
    <property type="entry name" value="FI09726P"/>
    <property type="match status" value="1"/>
</dbReference>
<dbReference type="STRING" id="453591.Igni_0401"/>